<feature type="domain" description="Glycosyl transferase family 1" evidence="1">
    <location>
        <begin position="174"/>
        <end position="325"/>
    </location>
</feature>
<protein>
    <recommendedName>
        <fullName evidence="5">Glycosyl transferase family 1</fullName>
    </recommendedName>
</protein>
<dbReference type="Pfam" id="PF13439">
    <property type="entry name" value="Glyco_transf_4"/>
    <property type="match status" value="1"/>
</dbReference>
<organism evidence="3 4">
    <name type="scientific">Alteromonas confluentis</name>
    <dbReference type="NCBI Taxonomy" id="1656094"/>
    <lineage>
        <taxon>Bacteria</taxon>
        <taxon>Pseudomonadati</taxon>
        <taxon>Pseudomonadota</taxon>
        <taxon>Gammaproteobacteria</taxon>
        <taxon>Alteromonadales</taxon>
        <taxon>Alteromonadaceae</taxon>
        <taxon>Alteromonas/Salinimonas group</taxon>
        <taxon>Alteromonas</taxon>
    </lineage>
</organism>
<dbReference type="AlphaFoldDB" id="A0A1E7ZAP7"/>
<gene>
    <name evidence="3" type="ORF">BFC18_12655</name>
</gene>
<dbReference type="CDD" id="cd03801">
    <property type="entry name" value="GT4_PimA-like"/>
    <property type="match status" value="1"/>
</dbReference>
<dbReference type="InterPro" id="IPR001296">
    <property type="entry name" value="Glyco_trans_1"/>
</dbReference>
<keyword evidence="4" id="KW-1185">Reference proteome</keyword>
<evidence type="ECO:0000259" key="2">
    <source>
        <dbReference type="Pfam" id="PF13439"/>
    </source>
</evidence>
<dbReference type="InterPro" id="IPR050194">
    <property type="entry name" value="Glycosyltransferase_grp1"/>
</dbReference>
<dbReference type="InterPro" id="IPR028098">
    <property type="entry name" value="Glyco_trans_4-like_N"/>
</dbReference>
<sequence length="350" mass="38991">MKTQKILHCVSSFQVGGAEKCAVNLLTYQHEQGNKVAALSYGHANDPFQAIVEKRGIRVINNTQSVLKRLAKAKRLIRDFDIIHIHSPAVIRAFMPIFPFLLDKKVIYTHHGEDSPSQRGMRLSHWIAALYIDQDFAVSEKVKASVKARYNWSPENTAVIQNGVIASSALPQSPSRPFRFGCVARMVPLKQIDKVVHAFAALNNENACELHLFGDGPERENVERAIAQHQLHNRVFTHGNVLDEDEIYKYLDCLVINSTTEGLPMALIEALARGIPAISTRVGEIPNLDQQQHFCLFVDDTQASLTAAMNEIATNEIQWQELSANGLALVKSSFDISQVSDIYLKAVNAL</sequence>
<dbReference type="PANTHER" id="PTHR45947:SF15">
    <property type="entry name" value="TEICHURONIC ACID BIOSYNTHESIS GLYCOSYLTRANSFERASE TUAC-RELATED"/>
    <property type="match status" value="1"/>
</dbReference>
<feature type="domain" description="Glycosyltransferase subfamily 4-like N-terminal" evidence="2">
    <location>
        <begin position="15"/>
        <end position="164"/>
    </location>
</feature>
<proteinExistence type="predicted"/>
<evidence type="ECO:0008006" key="5">
    <source>
        <dbReference type="Google" id="ProtNLM"/>
    </source>
</evidence>
<comment type="caution">
    <text evidence="3">The sequence shown here is derived from an EMBL/GenBank/DDBJ whole genome shotgun (WGS) entry which is preliminary data.</text>
</comment>
<dbReference type="SUPFAM" id="SSF53756">
    <property type="entry name" value="UDP-Glycosyltransferase/glycogen phosphorylase"/>
    <property type="match status" value="1"/>
</dbReference>
<dbReference type="EMBL" id="MDHN01000028">
    <property type="protein sequence ID" value="OFC70599.1"/>
    <property type="molecule type" value="Genomic_DNA"/>
</dbReference>
<name>A0A1E7ZAP7_9ALTE</name>
<dbReference type="PANTHER" id="PTHR45947">
    <property type="entry name" value="SULFOQUINOVOSYL TRANSFERASE SQD2"/>
    <property type="match status" value="1"/>
</dbReference>
<dbReference type="GO" id="GO:0016757">
    <property type="term" value="F:glycosyltransferase activity"/>
    <property type="evidence" value="ECO:0007669"/>
    <property type="project" value="InterPro"/>
</dbReference>
<evidence type="ECO:0000313" key="4">
    <source>
        <dbReference type="Proteomes" id="UP000175691"/>
    </source>
</evidence>
<accession>A0A1E7ZAP7</accession>
<dbReference type="RefSeq" id="WP_070125672.1">
    <property type="nucleotide sequence ID" value="NZ_MDHN01000028.1"/>
</dbReference>
<evidence type="ECO:0000313" key="3">
    <source>
        <dbReference type="EMBL" id="OFC70599.1"/>
    </source>
</evidence>
<reference evidence="3 4" key="1">
    <citation type="submission" date="2016-08" db="EMBL/GenBank/DDBJ databases">
        <authorList>
            <person name="Seilhamer J.J."/>
        </authorList>
    </citation>
    <scope>NUCLEOTIDE SEQUENCE [LARGE SCALE GENOMIC DNA]</scope>
    <source>
        <strain evidence="3 4">KCTC 42603</strain>
    </source>
</reference>
<evidence type="ECO:0000259" key="1">
    <source>
        <dbReference type="Pfam" id="PF00534"/>
    </source>
</evidence>
<dbReference type="Gene3D" id="3.40.50.2000">
    <property type="entry name" value="Glycogen Phosphorylase B"/>
    <property type="match status" value="2"/>
</dbReference>
<dbReference type="Pfam" id="PF00534">
    <property type="entry name" value="Glycos_transf_1"/>
    <property type="match status" value="1"/>
</dbReference>
<dbReference type="STRING" id="1656094.BFC18_12655"/>
<dbReference type="Proteomes" id="UP000175691">
    <property type="component" value="Unassembled WGS sequence"/>
</dbReference>